<evidence type="ECO:0000313" key="9">
    <source>
        <dbReference type="EMBL" id="HAF6120461.1"/>
    </source>
</evidence>
<dbReference type="EC" id="5.2.1.8" evidence="2 4"/>
<protein>
    <recommendedName>
        <fullName evidence="2 4">peptidylprolyl isomerase</fullName>
        <ecNumber evidence="2 4">5.2.1.8</ecNumber>
    </recommendedName>
</protein>
<dbReference type="AlphaFoldDB" id="A0A750BCT8"/>
<feature type="signal peptide" evidence="7">
    <location>
        <begin position="1"/>
        <end position="36"/>
    </location>
</feature>
<sequence>MTLVRKESISLVVLWLVLVVLVGYLMMALSSSQAQAAEDGDIPEVLRFARQYHAEALRTPANAGRSGAGRMLAQSELVRRQQAAQLRALKAKLKAAQAQTLPQSGTTGLKQEITRLTAELTAATRQNDALAKQVSALQQQVAAGRTDSAAQTKTTADLTAARKQVTDLTAKLAAVTEQNNTLQQTQSVITGLKREITRLTAELTAATRQNDALAKQVSALQQRVAAGRTDSAAQTKTTADLTAARKQVTDLTAKLAAVTEQNDALQKTVQAQQQTPATLKTPRQRQAYAAGVMFAQDVRDAQASNRMLGVNLDGTLLQAGLSDALNGHLRLDDKALSTATDDLADAAREGFRKVKATQSKLAAAWLEKFRKLKGAARDDSGFWYRVTWEGDGERLKLDDVVDVVVEEKLADGTVVSDMDRTGSGLRQRVSDFPPVFAAGLLRLKNHGQITLVVPPELAYGDKGYPPDVPPGATMIYQVRVSDRIDGSEIKGGPSGAAQKQNGRSAG</sequence>
<dbReference type="GO" id="GO:0003755">
    <property type="term" value="F:peptidyl-prolyl cis-trans isomerase activity"/>
    <property type="evidence" value="ECO:0007669"/>
    <property type="project" value="UniProtKB-KW"/>
</dbReference>
<comment type="catalytic activity">
    <reaction evidence="1 4">
        <text>[protein]-peptidylproline (omega=180) = [protein]-peptidylproline (omega=0)</text>
        <dbReference type="Rhea" id="RHEA:16237"/>
        <dbReference type="Rhea" id="RHEA-COMP:10747"/>
        <dbReference type="Rhea" id="RHEA-COMP:10748"/>
        <dbReference type="ChEBI" id="CHEBI:83833"/>
        <dbReference type="ChEBI" id="CHEBI:83834"/>
        <dbReference type="EC" id="5.2.1.8"/>
    </reaction>
</comment>
<proteinExistence type="predicted"/>
<name>A0A750BCT8_SALER</name>
<keyword evidence="3 4" id="KW-0697">Rotamase</keyword>
<keyword evidence="5" id="KW-0175">Coiled coil</keyword>
<feature type="domain" description="PPIase FKBP-type" evidence="8">
    <location>
        <begin position="398"/>
        <end position="484"/>
    </location>
</feature>
<feature type="compositionally biased region" description="Polar residues" evidence="6">
    <location>
        <begin position="497"/>
        <end position="506"/>
    </location>
</feature>
<dbReference type="EMBL" id="DAAVQD010000021">
    <property type="protein sequence ID" value="HAF6120461.1"/>
    <property type="molecule type" value="Genomic_DNA"/>
</dbReference>
<dbReference type="InterPro" id="IPR036944">
    <property type="entry name" value="PPIase_FKBP_N_sf"/>
</dbReference>
<keyword evidence="7" id="KW-0732">Signal</keyword>
<dbReference type="Gene3D" id="1.10.287.460">
    <property type="entry name" value="Peptidyl-prolyl cis-trans isomerase, FKBP-type, N-terminal domain"/>
    <property type="match status" value="1"/>
</dbReference>
<accession>A0A750BCT8</accession>
<dbReference type="GO" id="GO:0006457">
    <property type="term" value="P:protein folding"/>
    <property type="evidence" value="ECO:0007669"/>
    <property type="project" value="InterPro"/>
</dbReference>
<feature type="region of interest" description="Disordered" evidence="6">
    <location>
        <begin position="485"/>
        <end position="506"/>
    </location>
</feature>
<dbReference type="SUPFAM" id="SSF54534">
    <property type="entry name" value="FKBP-like"/>
    <property type="match status" value="1"/>
</dbReference>
<feature type="coiled-coil region" evidence="5">
    <location>
        <begin position="79"/>
        <end position="275"/>
    </location>
</feature>
<dbReference type="InterPro" id="IPR000774">
    <property type="entry name" value="PPIase_FKBP_N"/>
</dbReference>
<dbReference type="PROSITE" id="PS50059">
    <property type="entry name" value="FKBP_PPIASE"/>
    <property type="match status" value="1"/>
</dbReference>
<dbReference type="Pfam" id="PF01346">
    <property type="entry name" value="FKBP_N"/>
    <property type="match status" value="1"/>
</dbReference>
<evidence type="ECO:0000256" key="6">
    <source>
        <dbReference type="SAM" id="MobiDB-lite"/>
    </source>
</evidence>
<feature type="chain" id="PRO_5027795955" description="peptidylprolyl isomerase" evidence="7">
    <location>
        <begin position="37"/>
        <end position="506"/>
    </location>
</feature>
<gene>
    <name evidence="9" type="ORF">G9F15_004540</name>
</gene>
<evidence type="ECO:0000256" key="5">
    <source>
        <dbReference type="SAM" id="Coils"/>
    </source>
</evidence>
<evidence type="ECO:0000256" key="1">
    <source>
        <dbReference type="ARBA" id="ARBA00000971"/>
    </source>
</evidence>
<evidence type="ECO:0000256" key="3">
    <source>
        <dbReference type="ARBA" id="ARBA00023110"/>
    </source>
</evidence>
<dbReference type="InterPro" id="IPR001179">
    <property type="entry name" value="PPIase_FKBP_dom"/>
</dbReference>
<evidence type="ECO:0000256" key="4">
    <source>
        <dbReference type="PROSITE-ProRule" id="PRU00277"/>
    </source>
</evidence>
<reference evidence="9" key="1">
    <citation type="journal article" date="2018" name="Genome Biol.">
        <title>SKESA: strategic k-mer extension for scrupulous assemblies.</title>
        <authorList>
            <person name="Souvorov A."/>
            <person name="Agarwala R."/>
            <person name="Lipman D.J."/>
        </authorList>
    </citation>
    <scope>NUCLEOTIDE SEQUENCE</scope>
    <source>
        <strain evidence="9">MA.CK_93/00004333</strain>
    </source>
</reference>
<reference evidence="9" key="2">
    <citation type="submission" date="2020-02" db="EMBL/GenBank/DDBJ databases">
        <authorList>
            <consortium name="NCBI Pathogen Detection Project"/>
        </authorList>
    </citation>
    <scope>NUCLEOTIDE SEQUENCE</scope>
    <source>
        <strain evidence="9">MA.CK_93/00004333</strain>
    </source>
</reference>
<comment type="caution">
    <text evidence="9">The sequence shown here is derived from an EMBL/GenBank/DDBJ whole genome shotgun (WGS) entry which is preliminary data.</text>
</comment>
<keyword evidence="4" id="KW-0413">Isomerase</keyword>
<dbReference type="Pfam" id="PF00254">
    <property type="entry name" value="FKBP_C"/>
    <property type="match status" value="1"/>
</dbReference>
<evidence type="ECO:0000256" key="2">
    <source>
        <dbReference type="ARBA" id="ARBA00013194"/>
    </source>
</evidence>
<dbReference type="InterPro" id="IPR046357">
    <property type="entry name" value="PPIase_dom_sf"/>
</dbReference>
<dbReference type="Gene3D" id="3.10.50.40">
    <property type="match status" value="1"/>
</dbReference>
<organism evidence="9">
    <name type="scientific">Salmonella enterica</name>
    <name type="common">Salmonella choleraesuis</name>
    <dbReference type="NCBI Taxonomy" id="28901"/>
    <lineage>
        <taxon>Bacteria</taxon>
        <taxon>Pseudomonadati</taxon>
        <taxon>Pseudomonadota</taxon>
        <taxon>Gammaproteobacteria</taxon>
        <taxon>Enterobacterales</taxon>
        <taxon>Enterobacteriaceae</taxon>
        <taxon>Salmonella</taxon>
    </lineage>
</organism>
<evidence type="ECO:0000256" key="7">
    <source>
        <dbReference type="SAM" id="SignalP"/>
    </source>
</evidence>
<evidence type="ECO:0000259" key="8">
    <source>
        <dbReference type="PROSITE" id="PS50059"/>
    </source>
</evidence>